<dbReference type="Proteomes" id="UP000601171">
    <property type="component" value="Unassembled WGS sequence"/>
</dbReference>
<reference evidence="1" key="1">
    <citation type="submission" date="2020-08" db="EMBL/GenBank/DDBJ databases">
        <title>Genome public.</title>
        <authorList>
            <person name="Liu C."/>
            <person name="Sun Q."/>
        </authorList>
    </citation>
    <scope>NUCLEOTIDE SEQUENCE</scope>
    <source>
        <strain evidence="1">BX21</strain>
    </source>
</reference>
<dbReference type="EMBL" id="JACRTG010000003">
    <property type="protein sequence ID" value="MBC8586800.1"/>
    <property type="molecule type" value="Genomic_DNA"/>
</dbReference>
<evidence type="ECO:0000313" key="2">
    <source>
        <dbReference type="Proteomes" id="UP000601171"/>
    </source>
</evidence>
<protein>
    <recommendedName>
        <fullName evidence="3">Sporulation protein Cse60</fullName>
    </recommendedName>
</protein>
<keyword evidence="2" id="KW-1185">Reference proteome</keyword>
<accession>A0A926IJ28</accession>
<gene>
    <name evidence="1" type="ORF">H8707_00915</name>
</gene>
<sequence>MKFATFYQQGNDEGLKEKVEAWIKDNEDNILEIVDVEYEYSNNTYMAIITYLD</sequence>
<comment type="caution">
    <text evidence="1">The sequence shown here is derived from an EMBL/GenBank/DDBJ whole genome shotgun (WGS) entry which is preliminary data.</text>
</comment>
<evidence type="ECO:0000313" key="1">
    <source>
        <dbReference type="EMBL" id="MBC8586800.1"/>
    </source>
</evidence>
<name>A0A926IJ28_9FIRM</name>
<evidence type="ECO:0008006" key="3">
    <source>
        <dbReference type="Google" id="ProtNLM"/>
    </source>
</evidence>
<proteinExistence type="predicted"/>
<dbReference type="RefSeq" id="WP_262428264.1">
    <property type="nucleotide sequence ID" value="NZ_JACRTG010000003.1"/>
</dbReference>
<organism evidence="1 2">
    <name type="scientific">Paratissierella segnis</name>
    <dbReference type="NCBI Taxonomy" id="2763679"/>
    <lineage>
        <taxon>Bacteria</taxon>
        <taxon>Bacillati</taxon>
        <taxon>Bacillota</taxon>
        <taxon>Tissierellia</taxon>
        <taxon>Tissierellales</taxon>
        <taxon>Tissierellaceae</taxon>
        <taxon>Paratissierella</taxon>
    </lineage>
</organism>
<dbReference type="AlphaFoldDB" id="A0A926IJ28"/>